<dbReference type="Proteomes" id="UP000285780">
    <property type="component" value="Unassembled WGS sequence"/>
</dbReference>
<proteinExistence type="predicted"/>
<feature type="transmembrane region" description="Helical" evidence="1">
    <location>
        <begin position="107"/>
        <end position="126"/>
    </location>
</feature>
<sequence length="255" mass="30045">MNRNYVDGTLITLVKSIIIIPLGTTYLALIGYIGVQNPRTDYFIFAFFYGLFSSLLIKYIIDSNKRRFIYDIKHKRIKPILNFKYTKSEWVLFIQENLTKRKKKHTIIVLFIFFISISLILWGYNLKNDGEFALAVGYNLLMISIFWGIFSYRFSISPLKHALDCPLREIQCFKYGLVLMNEYYIIKTFSYMKNVSLNKNHNKHSICFIDETKGTSLEGYDANRIMKFTLPIPKEEKENSRKIYTTAFRSLLTSK</sequence>
<dbReference type="EMBL" id="RAQM01000011">
    <property type="protein sequence ID" value="RKF03073.1"/>
    <property type="molecule type" value="Genomic_DNA"/>
</dbReference>
<evidence type="ECO:0000313" key="3">
    <source>
        <dbReference type="Proteomes" id="UP000285780"/>
    </source>
</evidence>
<keyword evidence="1" id="KW-1133">Transmembrane helix</keyword>
<keyword evidence="3" id="KW-1185">Reference proteome</keyword>
<gene>
    <name evidence="2" type="ORF">C8N26_2449</name>
</gene>
<accession>A0A420DZC9</accession>
<keyword evidence="1" id="KW-0812">Transmembrane</keyword>
<dbReference type="RefSeq" id="WP_120187497.1">
    <property type="nucleotide sequence ID" value="NZ_RAQM01000011.1"/>
</dbReference>
<evidence type="ECO:0000313" key="2">
    <source>
        <dbReference type="EMBL" id="RKF03073.1"/>
    </source>
</evidence>
<evidence type="ECO:0000256" key="1">
    <source>
        <dbReference type="SAM" id="Phobius"/>
    </source>
</evidence>
<feature type="transmembrane region" description="Helical" evidence="1">
    <location>
        <begin position="41"/>
        <end position="61"/>
    </location>
</feature>
<feature type="transmembrane region" description="Helical" evidence="1">
    <location>
        <begin position="132"/>
        <end position="150"/>
    </location>
</feature>
<feature type="transmembrane region" description="Helical" evidence="1">
    <location>
        <begin position="12"/>
        <end position="35"/>
    </location>
</feature>
<reference evidence="2 3" key="1">
    <citation type="submission" date="2018-09" db="EMBL/GenBank/DDBJ databases">
        <title>Genomic Encyclopedia of Archaeal and Bacterial Type Strains, Phase II (KMG-II): from individual species to whole genera.</title>
        <authorList>
            <person name="Goeker M."/>
        </authorList>
    </citation>
    <scope>NUCLEOTIDE SEQUENCE [LARGE SCALE GENOMIC DNA]</scope>
    <source>
        <strain evidence="2 3">DSM 16505</strain>
    </source>
</reference>
<comment type="caution">
    <text evidence="2">The sequence shown here is derived from an EMBL/GenBank/DDBJ whole genome shotgun (WGS) entry which is preliminary data.</text>
</comment>
<protein>
    <submittedName>
        <fullName evidence="2">Uncharacterized protein</fullName>
    </submittedName>
</protein>
<keyword evidence="1" id="KW-0472">Membrane</keyword>
<name>A0A420DZC9_9FLAO</name>
<organism evidence="2 3">
    <name type="scientific">Tenacibaculum lutimaris</name>
    <dbReference type="NCBI Taxonomy" id="285258"/>
    <lineage>
        <taxon>Bacteria</taxon>
        <taxon>Pseudomonadati</taxon>
        <taxon>Bacteroidota</taxon>
        <taxon>Flavobacteriia</taxon>
        <taxon>Flavobacteriales</taxon>
        <taxon>Flavobacteriaceae</taxon>
        <taxon>Tenacibaculum</taxon>
    </lineage>
</organism>
<dbReference type="AlphaFoldDB" id="A0A420DZC9"/>